<dbReference type="EMBL" id="CP055901">
    <property type="protein sequence ID" value="QKX60966.1"/>
    <property type="molecule type" value="Genomic_DNA"/>
</dbReference>
<dbReference type="SUPFAM" id="SSF51445">
    <property type="entry name" value="(Trans)glycosidases"/>
    <property type="match status" value="1"/>
</dbReference>
<evidence type="ECO:0000313" key="13">
    <source>
        <dbReference type="Proteomes" id="UP000509510"/>
    </source>
</evidence>
<dbReference type="GO" id="GO:0005576">
    <property type="term" value="C:extracellular region"/>
    <property type="evidence" value="ECO:0007669"/>
    <property type="project" value="UniProtKB-SubCell"/>
</dbReference>
<dbReference type="PANTHER" id="PTHR31451">
    <property type="match status" value="1"/>
</dbReference>
<keyword evidence="6 10" id="KW-0732">Signal</keyword>
<evidence type="ECO:0000256" key="2">
    <source>
        <dbReference type="ARBA" id="ARBA00004613"/>
    </source>
</evidence>
<evidence type="ECO:0000313" key="12">
    <source>
        <dbReference type="EMBL" id="QKX60966.1"/>
    </source>
</evidence>
<dbReference type="Pfam" id="PF26410">
    <property type="entry name" value="GH5_mannosidase"/>
    <property type="match status" value="1"/>
</dbReference>
<feature type="signal peptide" evidence="10">
    <location>
        <begin position="1"/>
        <end position="23"/>
    </location>
</feature>
<dbReference type="OrthoDB" id="406631at2759"/>
<evidence type="ECO:0000256" key="6">
    <source>
        <dbReference type="ARBA" id="ARBA00022729"/>
    </source>
</evidence>
<evidence type="ECO:0000256" key="8">
    <source>
        <dbReference type="ARBA" id="ARBA00023277"/>
    </source>
</evidence>
<dbReference type="FunFam" id="3.20.20.80:FF:000076">
    <property type="entry name" value="Mannan endo-1,4-beta-mannosidase A"/>
    <property type="match status" value="1"/>
</dbReference>
<evidence type="ECO:0000256" key="3">
    <source>
        <dbReference type="ARBA" id="ARBA00005641"/>
    </source>
</evidence>
<reference evidence="13" key="1">
    <citation type="submission" date="2020-06" db="EMBL/GenBank/DDBJ databases">
        <title>A chromosome-scale genome assembly of Talaromyces rugulosus W13939.</title>
        <authorList>
            <person name="Wang B."/>
            <person name="Guo L."/>
            <person name="Ye K."/>
            <person name="Wang L."/>
        </authorList>
    </citation>
    <scope>NUCLEOTIDE SEQUENCE [LARGE SCALE GENOMIC DNA]</scope>
    <source>
        <strain evidence="13">W13939</strain>
    </source>
</reference>
<dbReference type="GO" id="GO:0016985">
    <property type="term" value="F:mannan endo-1,4-beta-mannosidase activity"/>
    <property type="evidence" value="ECO:0007669"/>
    <property type="project" value="UniProtKB-EC"/>
</dbReference>
<protein>
    <recommendedName>
        <fullName evidence="4">mannan endo-1,4-beta-mannosidase</fullName>
        <ecNumber evidence="4">3.2.1.78</ecNumber>
    </recommendedName>
</protein>
<accession>A0A7H8R469</accession>
<comment type="subcellular location">
    <subcellularLocation>
        <location evidence="2">Secreted</location>
    </subcellularLocation>
</comment>
<keyword evidence="8" id="KW-0119">Carbohydrate metabolism</keyword>
<feature type="domain" description="Glycoside hydrolase family 5" evidence="11">
    <location>
        <begin position="41"/>
        <end position="339"/>
    </location>
</feature>
<keyword evidence="7" id="KW-0378">Hydrolase</keyword>
<dbReference type="RefSeq" id="XP_035347141.1">
    <property type="nucleotide sequence ID" value="XM_035491248.1"/>
</dbReference>
<dbReference type="GeneID" id="55995601"/>
<dbReference type="Proteomes" id="UP000509510">
    <property type="component" value="Chromosome IV"/>
</dbReference>
<dbReference type="AlphaFoldDB" id="A0A7H8R469"/>
<dbReference type="InterPro" id="IPR017853">
    <property type="entry name" value="GH"/>
</dbReference>
<evidence type="ECO:0000256" key="10">
    <source>
        <dbReference type="SAM" id="SignalP"/>
    </source>
</evidence>
<keyword evidence="13" id="KW-1185">Reference proteome</keyword>
<sequence length="377" mass="40937">MKTTTILTTTCFVFSQVASYAMGIPTSGTYKRSNTTFPGTSGLDFTIDGTAGYFAGSNAYWLAFLTDNDDVDQALADAESSGLRIMRIWGFNDVNTVPTDNSVYFQLLADGKATVNTGADGLERLDYVVSSAESHNIKLIINFVNYWSDYGGMAAYVNAFGGSLTSWYTDDESQAAYQNYIKTVISRYIDSPAIFAWELANEPRCSSCNVSVIHDWVASTSAFIKSIDSTHLVAIGDEGFGLDINSDGSYPYGYSEGSNFTLNLEVDTIDFGTFHLYPSNWGTSDSFGSPWVTAHGDACAAAGKPCLFEEYGVKSDKCSVEGEWQKTAVGTKGIGADTFWQFGDTLKSSGKSPNDDYTVYYGTDDYTCLVTEHIAAI</sequence>
<feature type="chain" id="PRO_5028907278" description="mannan endo-1,4-beta-mannosidase" evidence="10">
    <location>
        <begin position="24"/>
        <end position="377"/>
    </location>
</feature>
<keyword evidence="5" id="KW-0964">Secreted</keyword>
<dbReference type="InterPro" id="IPR045053">
    <property type="entry name" value="MAN-like"/>
</dbReference>
<dbReference type="Gene3D" id="3.20.20.80">
    <property type="entry name" value="Glycosidases"/>
    <property type="match status" value="1"/>
</dbReference>
<comment type="similarity">
    <text evidence="3">Belongs to the glycosyl hydrolase 5 (cellulase A) family.</text>
</comment>
<comment type="catalytic activity">
    <reaction evidence="1">
        <text>Random hydrolysis of (1-&gt;4)-beta-D-mannosidic linkages in mannans, galactomannans and glucomannans.</text>
        <dbReference type="EC" id="3.2.1.78"/>
    </reaction>
</comment>
<proteinExistence type="inferred from homology"/>
<name>A0A7H8R469_TALRU</name>
<keyword evidence="9" id="KW-0326">Glycosidase</keyword>
<evidence type="ECO:0000256" key="7">
    <source>
        <dbReference type="ARBA" id="ARBA00022801"/>
    </source>
</evidence>
<evidence type="ECO:0000259" key="11">
    <source>
        <dbReference type="Pfam" id="PF26410"/>
    </source>
</evidence>
<organism evidence="12 13">
    <name type="scientific">Talaromyces rugulosus</name>
    <name type="common">Penicillium rugulosum</name>
    <dbReference type="NCBI Taxonomy" id="121627"/>
    <lineage>
        <taxon>Eukaryota</taxon>
        <taxon>Fungi</taxon>
        <taxon>Dikarya</taxon>
        <taxon>Ascomycota</taxon>
        <taxon>Pezizomycotina</taxon>
        <taxon>Eurotiomycetes</taxon>
        <taxon>Eurotiomycetidae</taxon>
        <taxon>Eurotiales</taxon>
        <taxon>Trichocomaceae</taxon>
        <taxon>Talaromyces</taxon>
        <taxon>Talaromyces sect. Islandici</taxon>
    </lineage>
</organism>
<evidence type="ECO:0000256" key="4">
    <source>
        <dbReference type="ARBA" id="ARBA00012706"/>
    </source>
</evidence>
<gene>
    <name evidence="12" type="ORF">TRUGW13939_08112</name>
</gene>
<dbReference type="PANTHER" id="PTHR31451:SF39">
    <property type="entry name" value="MANNAN ENDO-1,4-BETA-MANNOSIDASE 1"/>
    <property type="match status" value="1"/>
</dbReference>
<dbReference type="KEGG" id="trg:TRUGW13939_08112"/>
<evidence type="ECO:0000256" key="5">
    <source>
        <dbReference type="ARBA" id="ARBA00022525"/>
    </source>
</evidence>
<evidence type="ECO:0000256" key="1">
    <source>
        <dbReference type="ARBA" id="ARBA00001678"/>
    </source>
</evidence>
<dbReference type="EC" id="3.2.1.78" evidence="4"/>
<dbReference type="InterPro" id="IPR001547">
    <property type="entry name" value="Glyco_hydro_5"/>
</dbReference>
<dbReference type="GO" id="GO:0046355">
    <property type="term" value="P:mannan catabolic process"/>
    <property type="evidence" value="ECO:0007669"/>
    <property type="project" value="UniProtKB-ARBA"/>
</dbReference>
<evidence type="ECO:0000256" key="9">
    <source>
        <dbReference type="ARBA" id="ARBA00023295"/>
    </source>
</evidence>